<keyword evidence="1" id="KW-0597">Phosphoprotein</keyword>
<dbReference type="AlphaFoldDB" id="A0A2P8CGA2"/>
<organism evidence="4 5">
    <name type="scientific">Prolixibacter denitrificans</name>
    <dbReference type="NCBI Taxonomy" id="1541063"/>
    <lineage>
        <taxon>Bacteria</taxon>
        <taxon>Pseudomonadati</taxon>
        <taxon>Bacteroidota</taxon>
        <taxon>Bacteroidia</taxon>
        <taxon>Marinilabiliales</taxon>
        <taxon>Prolixibacteraceae</taxon>
        <taxon>Prolixibacter</taxon>
    </lineage>
</organism>
<feature type="modified residue" description="Phosphohistidine" evidence="1">
    <location>
        <position position="55"/>
    </location>
</feature>
<feature type="domain" description="HPt" evidence="2">
    <location>
        <begin position="16"/>
        <end position="114"/>
    </location>
</feature>
<dbReference type="Pfam" id="PF01627">
    <property type="entry name" value="Hpt"/>
    <property type="match status" value="1"/>
</dbReference>
<reference evidence="4 5" key="1">
    <citation type="submission" date="2018-03" db="EMBL/GenBank/DDBJ databases">
        <title>Genomic Encyclopedia of Archaeal and Bacterial Type Strains, Phase II (KMG-II): from individual species to whole genera.</title>
        <authorList>
            <person name="Goeker M."/>
        </authorList>
    </citation>
    <scope>NUCLEOTIDE SEQUENCE [LARGE SCALE GENOMIC DNA]</scope>
    <source>
        <strain evidence="4 5">DSM 27267</strain>
    </source>
</reference>
<dbReference type="Gene3D" id="1.20.120.160">
    <property type="entry name" value="HPT domain"/>
    <property type="match status" value="1"/>
</dbReference>
<evidence type="ECO:0000313" key="3">
    <source>
        <dbReference type="EMBL" id="GET23460.1"/>
    </source>
</evidence>
<evidence type="ECO:0000313" key="4">
    <source>
        <dbReference type="EMBL" id="PSK83919.1"/>
    </source>
</evidence>
<dbReference type="SUPFAM" id="SSF47226">
    <property type="entry name" value="Histidine-containing phosphotransfer domain, HPT domain"/>
    <property type="match status" value="1"/>
</dbReference>
<dbReference type="Proteomes" id="UP000240621">
    <property type="component" value="Unassembled WGS sequence"/>
</dbReference>
<evidence type="ECO:0000313" key="5">
    <source>
        <dbReference type="Proteomes" id="UP000240621"/>
    </source>
</evidence>
<dbReference type="OrthoDB" id="959692at2"/>
<dbReference type="GO" id="GO:0004672">
    <property type="term" value="F:protein kinase activity"/>
    <property type="evidence" value="ECO:0007669"/>
    <property type="project" value="UniProtKB-ARBA"/>
</dbReference>
<dbReference type="InterPro" id="IPR036641">
    <property type="entry name" value="HPT_dom_sf"/>
</dbReference>
<accession>A0A2P8CGA2</accession>
<name>A0A2P8CGA2_9BACT</name>
<dbReference type="GO" id="GO:0000160">
    <property type="term" value="P:phosphorelay signal transduction system"/>
    <property type="evidence" value="ECO:0007669"/>
    <property type="project" value="InterPro"/>
</dbReference>
<dbReference type="Proteomes" id="UP000396862">
    <property type="component" value="Unassembled WGS sequence"/>
</dbReference>
<evidence type="ECO:0000313" key="6">
    <source>
        <dbReference type="Proteomes" id="UP000396862"/>
    </source>
</evidence>
<reference evidence="3 6" key="2">
    <citation type="submission" date="2019-10" db="EMBL/GenBank/DDBJ databases">
        <title>Prolixibacter strains distinguished by the presence of nitrate reductase genes were adept at nitrate-dependent anaerobic corrosion of metallic iron and carbon steel.</title>
        <authorList>
            <person name="Iino T."/>
            <person name="Shono N."/>
            <person name="Ito K."/>
            <person name="Nakamura R."/>
            <person name="Sueoka K."/>
            <person name="Harayama S."/>
            <person name="Ohkuma M."/>
        </authorList>
    </citation>
    <scope>NUCLEOTIDE SEQUENCE [LARGE SCALE GENOMIC DNA]</scope>
    <source>
        <strain evidence="3 6">MIC1-1</strain>
    </source>
</reference>
<protein>
    <submittedName>
        <fullName evidence="4">HPt (Histidine-containing phosphotransfer) domain-containing protein</fullName>
    </submittedName>
</protein>
<evidence type="ECO:0000259" key="2">
    <source>
        <dbReference type="PROSITE" id="PS50894"/>
    </source>
</evidence>
<dbReference type="InterPro" id="IPR008207">
    <property type="entry name" value="Sig_transdc_His_kin_Hpt_dom"/>
</dbReference>
<keyword evidence="6" id="KW-1185">Reference proteome</keyword>
<sequence length="114" mass="13034">MAYTDLNYLRNVTGGEPEIIREMIELFISQIPEFSENLNNYLAEKKYLELGKEAHKAKSSVLVVGMEQLGKDLKTLQLLTLDGKGEETYADYVKEFDKQCNAAVEELKQELDKL</sequence>
<dbReference type="PROSITE" id="PS50894">
    <property type="entry name" value="HPT"/>
    <property type="match status" value="1"/>
</dbReference>
<dbReference type="EMBL" id="BLAU01000001">
    <property type="protein sequence ID" value="GET23460.1"/>
    <property type="molecule type" value="Genomic_DNA"/>
</dbReference>
<proteinExistence type="predicted"/>
<gene>
    <name evidence="4" type="ORF">CLV93_103337</name>
    <name evidence="3" type="ORF">JCM18694_37060</name>
</gene>
<dbReference type="RefSeq" id="WP_106541744.1">
    <property type="nucleotide sequence ID" value="NZ_BLAU01000001.1"/>
</dbReference>
<dbReference type="EMBL" id="PYGC01000003">
    <property type="protein sequence ID" value="PSK83919.1"/>
    <property type="molecule type" value="Genomic_DNA"/>
</dbReference>
<evidence type="ECO:0000256" key="1">
    <source>
        <dbReference type="PROSITE-ProRule" id="PRU00110"/>
    </source>
</evidence>
<comment type="caution">
    <text evidence="4">The sequence shown here is derived from an EMBL/GenBank/DDBJ whole genome shotgun (WGS) entry which is preliminary data.</text>
</comment>